<proteinExistence type="inferred from homology"/>
<gene>
    <name evidence="4" type="ORF">DGYR_LOCUS3744</name>
</gene>
<dbReference type="EMBL" id="CAJFCJ010000005">
    <property type="protein sequence ID" value="CAD5114949.1"/>
    <property type="molecule type" value="Genomic_DNA"/>
</dbReference>
<dbReference type="OrthoDB" id="769138at2759"/>
<dbReference type="SUPFAM" id="SSF47954">
    <property type="entry name" value="Cyclin-like"/>
    <property type="match status" value="1"/>
</dbReference>
<evidence type="ECO:0000256" key="1">
    <source>
        <dbReference type="RuleBase" id="RU000383"/>
    </source>
</evidence>
<evidence type="ECO:0000313" key="4">
    <source>
        <dbReference type="EMBL" id="CAD5114949.1"/>
    </source>
</evidence>
<feature type="region of interest" description="Disordered" evidence="2">
    <location>
        <begin position="304"/>
        <end position="334"/>
    </location>
</feature>
<dbReference type="AlphaFoldDB" id="A0A7I8VFH2"/>
<keyword evidence="5" id="KW-1185">Reference proteome</keyword>
<dbReference type="FunFam" id="1.10.472.10:FF:000006">
    <property type="entry name" value="Cyclin I"/>
    <property type="match status" value="1"/>
</dbReference>
<accession>A0A7I8VFH2</accession>
<dbReference type="Gene3D" id="1.10.472.10">
    <property type="entry name" value="Cyclin-like"/>
    <property type="match status" value="1"/>
</dbReference>
<dbReference type="PANTHER" id="PTHR10177">
    <property type="entry name" value="CYCLINS"/>
    <property type="match status" value="1"/>
</dbReference>
<dbReference type="Pfam" id="PF00134">
    <property type="entry name" value="Cyclin_N"/>
    <property type="match status" value="1"/>
</dbReference>
<feature type="domain" description="Cyclin-like" evidence="3">
    <location>
        <begin position="67"/>
        <end position="154"/>
    </location>
</feature>
<comment type="similarity">
    <text evidence="1">Belongs to the cyclin family.</text>
</comment>
<name>A0A7I8VFH2_9ANNE</name>
<dbReference type="InterPro" id="IPR036915">
    <property type="entry name" value="Cyclin-like_sf"/>
</dbReference>
<evidence type="ECO:0000256" key="2">
    <source>
        <dbReference type="SAM" id="MobiDB-lite"/>
    </source>
</evidence>
<dbReference type="SMART" id="SM00385">
    <property type="entry name" value="CYCLIN"/>
    <property type="match status" value="1"/>
</dbReference>
<comment type="caution">
    <text evidence="4">The sequence shown here is derived from an EMBL/GenBank/DDBJ whole genome shotgun (WGS) entry which is preliminary data.</text>
</comment>
<protein>
    <submittedName>
        <fullName evidence="4">DgyrCDS3981</fullName>
    </submittedName>
</protein>
<dbReference type="Proteomes" id="UP000549394">
    <property type="component" value="Unassembled WGS sequence"/>
</dbReference>
<sequence>MNRTSLAASPTLSDQTIRFRECMMSRLNKALLQVSPSYPILEHLPLKSDHSSCDKRVSQMERDNAASNIRLLNIFYGYTSSTFALALHILDRLLATMQDIESRHLSALATTCFYMAAKVTEEEQAVPNLSHLIRISQCSATPNDILAMERNIIYCLRGPFFVAPTPYLFLFYFNEILVSSTNAHLLPEDLYPCLCAKVEVLMCNAKFNSFHPYRVALTLLEIELRERDLLLLFDGIISDLYQFFQTDAESLEQCESAAKQVLENYKTSRIKRPKNNLNWAVSKRTLSKLRPSARLMHDLETIAEDDSIPQDVMFRTPLNSEGESEPRTPEPEHD</sequence>
<organism evidence="4 5">
    <name type="scientific">Dimorphilus gyrociliatus</name>
    <dbReference type="NCBI Taxonomy" id="2664684"/>
    <lineage>
        <taxon>Eukaryota</taxon>
        <taxon>Metazoa</taxon>
        <taxon>Spiralia</taxon>
        <taxon>Lophotrochozoa</taxon>
        <taxon>Annelida</taxon>
        <taxon>Polychaeta</taxon>
        <taxon>Polychaeta incertae sedis</taxon>
        <taxon>Dinophilidae</taxon>
        <taxon>Dimorphilus</taxon>
    </lineage>
</organism>
<feature type="compositionally biased region" description="Basic and acidic residues" evidence="2">
    <location>
        <begin position="324"/>
        <end position="334"/>
    </location>
</feature>
<reference evidence="4 5" key="1">
    <citation type="submission" date="2020-08" db="EMBL/GenBank/DDBJ databases">
        <authorList>
            <person name="Hejnol A."/>
        </authorList>
    </citation>
    <scope>NUCLEOTIDE SEQUENCE [LARGE SCALE GENOMIC DNA]</scope>
</reference>
<keyword evidence="1" id="KW-0195">Cyclin</keyword>
<dbReference type="InterPro" id="IPR006671">
    <property type="entry name" value="Cyclin_N"/>
</dbReference>
<evidence type="ECO:0000313" key="5">
    <source>
        <dbReference type="Proteomes" id="UP000549394"/>
    </source>
</evidence>
<dbReference type="InterPro" id="IPR039361">
    <property type="entry name" value="Cyclin"/>
</dbReference>
<dbReference type="InterPro" id="IPR013763">
    <property type="entry name" value="Cyclin-like_dom"/>
</dbReference>
<evidence type="ECO:0000259" key="3">
    <source>
        <dbReference type="SMART" id="SM00385"/>
    </source>
</evidence>